<keyword evidence="2" id="KW-1185">Reference proteome</keyword>
<reference evidence="1 2" key="1">
    <citation type="submission" date="2019-02" db="EMBL/GenBank/DDBJ databases">
        <title>Corallincola luteus sp. nov., a marine bacterium isolated from surface sediment of Bohai Sea in China.</title>
        <authorList>
            <person name="Ren Q."/>
        </authorList>
    </citation>
    <scope>NUCLEOTIDE SEQUENCE [LARGE SCALE GENOMIC DNA]</scope>
    <source>
        <strain evidence="1 2">DASS28</strain>
    </source>
</reference>
<comment type="caution">
    <text evidence="1">The sequence shown here is derived from an EMBL/GenBank/DDBJ whole genome shotgun (WGS) entry which is preliminary data.</text>
</comment>
<organism evidence="1 2">
    <name type="scientific">Corallincola luteus</name>
    <dbReference type="NCBI Taxonomy" id="1775177"/>
    <lineage>
        <taxon>Bacteria</taxon>
        <taxon>Pseudomonadati</taxon>
        <taxon>Pseudomonadota</taxon>
        <taxon>Gammaproteobacteria</taxon>
        <taxon>Alteromonadales</taxon>
        <taxon>Psychromonadaceae</taxon>
        <taxon>Corallincola</taxon>
    </lineage>
</organism>
<name>A0ABY2APR5_9GAMM</name>
<proteinExistence type="predicted"/>
<evidence type="ECO:0000313" key="2">
    <source>
        <dbReference type="Proteomes" id="UP000292554"/>
    </source>
</evidence>
<gene>
    <name evidence="1" type="ORF">EZV61_02720</name>
</gene>
<dbReference type="RefSeq" id="WP_131414249.1">
    <property type="nucleotide sequence ID" value="NZ_SJXE01000001.1"/>
</dbReference>
<protein>
    <submittedName>
        <fullName evidence="1">Uncharacterized protein</fullName>
    </submittedName>
</protein>
<dbReference type="Proteomes" id="UP000292554">
    <property type="component" value="Unassembled WGS sequence"/>
</dbReference>
<evidence type="ECO:0000313" key="1">
    <source>
        <dbReference type="EMBL" id="TCI04899.1"/>
    </source>
</evidence>
<dbReference type="EMBL" id="SJXE01000001">
    <property type="protein sequence ID" value="TCI04899.1"/>
    <property type="molecule type" value="Genomic_DNA"/>
</dbReference>
<dbReference type="PROSITE" id="PS51257">
    <property type="entry name" value="PROKAR_LIPOPROTEIN"/>
    <property type="match status" value="1"/>
</dbReference>
<sequence length="128" mass="14933">METTEDRNGMMNLLRFNYKYLFLSVVIFILSSCKDESIERLAICHYQAFVVVVENHNYNEQDVSIEKAFSIYDGKINCGLNAEVVDGRIFIENGYFIEYYDDENKYIITLYDEFGSEVEASTKAKIDK</sequence>
<accession>A0ABY2APR5</accession>